<dbReference type="InterPro" id="IPR029787">
    <property type="entry name" value="Nucleotide_cyclase"/>
</dbReference>
<reference evidence="5 6" key="1">
    <citation type="journal article" date="2015" name="Nature">
        <title>rRNA introns, odd ribosomes, and small enigmatic genomes across a large radiation of phyla.</title>
        <authorList>
            <person name="Brown C.T."/>
            <person name="Hug L.A."/>
            <person name="Thomas B.C."/>
            <person name="Sharon I."/>
            <person name="Castelle C.J."/>
            <person name="Singh A."/>
            <person name="Wilkins M.J."/>
            <person name="Williams K.H."/>
            <person name="Banfield J.F."/>
        </authorList>
    </citation>
    <scope>NUCLEOTIDE SEQUENCE [LARGE SCALE GENOMIC DNA]</scope>
</reference>
<dbReference type="InterPro" id="IPR027417">
    <property type="entry name" value="P-loop_NTPase"/>
</dbReference>
<evidence type="ECO:0000256" key="1">
    <source>
        <dbReference type="ARBA" id="ARBA00022741"/>
    </source>
</evidence>
<feature type="domain" description="Guanylate cyclase" evidence="4">
    <location>
        <begin position="360"/>
        <end position="499"/>
    </location>
</feature>
<keyword evidence="1" id="KW-0547">Nucleotide-binding</keyword>
<dbReference type="Gene3D" id="1.25.40.10">
    <property type="entry name" value="Tetratricopeptide repeat domain"/>
    <property type="match status" value="1"/>
</dbReference>
<dbReference type="Pfam" id="PF13191">
    <property type="entry name" value="AAA_16"/>
    <property type="match status" value="1"/>
</dbReference>
<keyword evidence="2" id="KW-0067">ATP-binding</keyword>
<dbReference type="GO" id="GO:0004016">
    <property type="term" value="F:adenylate cyclase activity"/>
    <property type="evidence" value="ECO:0007669"/>
    <property type="project" value="TreeGrafter"/>
</dbReference>
<gene>
    <name evidence="5" type="ORF">VF00_C0002G0257</name>
</gene>
<dbReference type="PATRIC" id="fig|1620414.3.peg.496"/>
<name>A0A0G1ZGA4_UNCK3</name>
<sequence>MESLHGGRPGFVSQEDAGRPSTQDGGVLDIQRKIEALQAAEIKQLSNGEAVAGESEPPYEVIPDQERAEIEAIGRAAATVETRERNWRELQGTSLRAELARAEQAYLMGKAIPEYLLQNPESKPWVEEAGFVVLDLTPFTGLAEAEMREEGKGQGGKGAQRVNNLIRSVFGLIDIKARPAGGEVVGFAGDEVNYVFRGSGYKERMLHFASQVREAMQERKDVQISGGVAAGPVLFGYLEISDKRNLPIVLGETVVRAKKLQGNATAGDIYVADNLLPLLPEEAKIARGSGVALEYYQNYEVVGEYYDEQRKHEAEETSRGRTSFAEIERRAKFLHPSLNFDLRSEGLKRHLFDAERKSASLVFARLHNFREMQAQILEEVAAGEISTTLQKLEQFLGQVNQLAHKHHMLLEKFVPDDKPKIVLFGQRTPPAARAMKTSFGILDIADRMGLDISIGISSGKVYRGMTGVVAEVHGSLPPEETKEELGFIGDAANVAAHFASETPVGRIRTDRYTILDAEDTLRIEAEEVPGGQVLKSRRGHGHPYEIKRVESFGETLEHTSGARLVGRNAQVELINRTIDEAIREKCQRVVVVSAEAGEGKSLLTDTIITERYLERHPRRDNVEAFKGKSYSDSENTAYQLWRGVARKLFNVEDKDTPAEVLVRIESELTKLDPNYTQYAQLMAESFRLAKVEVEDSQRFPGFVGKAAEIFSRMLDERSKDKPVLVVFEDIHWADHPSLELLKYVLVQTKDSRVVYDLVMRPHAEKLKFLRIDPERRVDIELGPLEKKDWANFILAHFYIKGMRELAEHELAGDTSWRSDFQSETYKRIRANERLRDMTFKLSDGNPFQGRASLKGLTYYHEVYPDRVNPKTKEPYRFLVPYGSNEYRIRDYIDEATVKELSEGTGEGLRDAFRSLPKRAQQVFKFAAYLGRDFSLADVAELGEMSYEQLGEYMELGRRRNLIEDRDELTREELSFTHERIWEAVHNITADILVSVAGREFVISDEEISRRAGELIERKYGADRLEDLARLFGGSDNFLKAIHYKILLGDRNFAREDVVHYGIAINTYSDAIKIFKENFIEQDSSADSTTSIARQEQKNRRRRENWAGLSETETQHVVSDFIEAHEKLARVYLQSGYTHYGDALEIVGRGVEALNRFETQIKEPIRQINLRLMLAAIDTTAHRFSGNIKGALELAEKYADGIVKQADTMLVGRSEQGHSEIKTLTSNLASFYANYGTCESKSNNWDGALALYDKALVYAELAGDTKKWYLTTNAKVWTLGRQGKVDEAIRLGKELLEVSVKNDYKSGIPFLKSNLGEFHRRQGDWQQAKNYLSEALEMARDWSPAQEIGIYTNLVSVLEAEGNFSEALRVMDLTIDALGQNNGDRRTTGDMERHNRYVAERAFILAKLGQFEAAMAVAQNVPTTQLTNQATKGFVALAEALCDAGLGVEPERTRAKFVDSVATLKQGGGSPEALIESALWERSIGGERECQRLLTEALTASERQGEYGYSKKIRELMLSPDE</sequence>
<dbReference type="InterPro" id="IPR011990">
    <property type="entry name" value="TPR-like_helical_dom_sf"/>
</dbReference>
<dbReference type="GO" id="GO:0009190">
    <property type="term" value="P:cyclic nucleotide biosynthetic process"/>
    <property type="evidence" value="ECO:0007669"/>
    <property type="project" value="InterPro"/>
</dbReference>
<proteinExistence type="predicted"/>
<accession>A0A0G1ZGA4</accession>
<dbReference type="Proteomes" id="UP000034913">
    <property type="component" value="Unassembled WGS sequence"/>
</dbReference>
<dbReference type="GO" id="GO:0005524">
    <property type="term" value="F:ATP binding"/>
    <property type="evidence" value="ECO:0007669"/>
    <property type="project" value="UniProtKB-KW"/>
</dbReference>
<evidence type="ECO:0000256" key="3">
    <source>
        <dbReference type="SAM" id="MobiDB-lite"/>
    </source>
</evidence>
<dbReference type="Pfam" id="PF13374">
    <property type="entry name" value="TPR_10"/>
    <property type="match status" value="1"/>
</dbReference>
<feature type="region of interest" description="Disordered" evidence="3">
    <location>
        <begin position="1085"/>
        <end position="1104"/>
    </location>
</feature>
<feature type="domain" description="Guanylate cyclase" evidence="4">
    <location>
        <begin position="130"/>
        <end position="261"/>
    </location>
</feature>
<protein>
    <submittedName>
        <fullName evidence="5">Tetratricopeptide repeat protein</fullName>
    </submittedName>
</protein>
<dbReference type="SUPFAM" id="SSF48452">
    <property type="entry name" value="TPR-like"/>
    <property type="match status" value="1"/>
</dbReference>
<evidence type="ECO:0000256" key="2">
    <source>
        <dbReference type="ARBA" id="ARBA00022840"/>
    </source>
</evidence>
<evidence type="ECO:0000313" key="6">
    <source>
        <dbReference type="Proteomes" id="UP000034913"/>
    </source>
</evidence>
<dbReference type="InterPro" id="IPR001054">
    <property type="entry name" value="A/G_cyclase"/>
</dbReference>
<dbReference type="Gene3D" id="3.30.70.1230">
    <property type="entry name" value="Nucleotide cyclase"/>
    <property type="match status" value="2"/>
</dbReference>
<evidence type="ECO:0000313" key="5">
    <source>
        <dbReference type="EMBL" id="KKW26932.1"/>
    </source>
</evidence>
<dbReference type="EMBL" id="LCRB01000002">
    <property type="protein sequence ID" value="KKW26932.1"/>
    <property type="molecule type" value="Genomic_DNA"/>
</dbReference>
<dbReference type="GO" id="GO:0005737">
    <property type="term" value="C:cytoplasm"/>
    <property type="evidence" value="ECO:0007669"/>
    <property type="project" value="TreeGrafter"/>
</dbReference>
<dbReference type="PANTHER" id="PTHR16305:SF28">
    <property type="entry name" value="GUANYLATE CYCLASE DOMAIN-CONTAINING PROTEIN"/>
    <property type="match status" value="1"/>
</dbReference>
<comment type="caution">
    <text evidence="5">The sequence shown here is derived from an EMBL/GenBank/DDBJ whole genome shotgun (WGS) entry which is preliminary data.</text>
</comment>
<evidence type="ECO:0000259" key="4">
    <source>
        <dbReference type="PROSITE" id="PS50125"/>
    </source>
</evidence>
<dbReference type="PANTHER" id="PTHR16305">
    <property type="entry name" value="TESTICULAR SOLUBLE ADENYLYL CYCLASE"/>
    <property type="match status" value="1"/>
</dbReference>
<dbReference type="SMART" id="SM00028">
    <property type="entry name" value="TPR"/>
    <property type="match status" value="2"/>
</dbReference>
<dbReference type="PROSITE" id="PS50125">
    <property type="entry name" value="GUANYLATE_CYCLASE_2"/>
    <property type="match status" value="2"/>
</dbReference>
<dbReference type="InterPro" id="IPR019734">
    <property type="entry name" value="TPR_rpt"/>
</dbReference>
<dbReference type="SUPFAM" id="SSF55073">
    <property type="entry name" value="Nucleotide cyclase"/>
    <property type="match status" value="2"/>
</dbReference>
<dbReference type="Gene3D" id="3.40.50.300">
    <property type="entry name" value="P-loop containing nucleotide triphosphate hydrolases"/>
    <property type="match status" value="1"/>
</dbReference>
<organism evidence="5 6">
    <name type="scientific">candidate division Kazan bacterium GW2011_GWB1_52_7</name>
    <dbReference type="NCBI Taxonomy" id="1620414"/>
    <lineage>
        <taxon>Bacteria</taxon>
        <taxon>Bacteria division Kazan-3B-28</taxon>
    </lineage>
</organism>
<dbReference type="GO" id="GO:0035556">
    <property type="term" value="P:intracellular signal transduction"/>
    <property type="evidence" value="ECO:0007669"/>
    <property type="project" value="InterPro"/>
</dbReference>
<feature type="region of interest" description="Disordered" evidence="3">
    <location>
        <begin position="1"/>
        <end position="29"/>
    </location>
</feature>
<dbReference type="InterPro" id="IPR041664">
    <property type="entry name" value="AAA_16"/>
</dbReference>